<sequence length="343" mass="37344">MNHGTTAGSGLSRRQLLRAAGIGGSAIAASASLLNAPSAWAETREAGGNQYVRGVDVIPDTSHATSALAAHIRGYFQAKSDKNLDWQTSYFSGRLFTYIDAILGWHWYSRQALHDALAQWYPTWPKDSKSYPTRILGDTTSAILLFTDTPGMFGPGQVRNAGAVNFNRQGKIERWVDYWDARQFGVAAWQKEQDTPAQWPSNFRESTVGETASPLMRRVVAGLADALRRNDIAAAMKLFSSDAVLEDAAAHLQITSQSSIQRYFTKAASVVPYIGPGTRVRHVLGNNVGGGYEWTAADSPVPRGITALELDAWGKIERFTAVWNGALADDALLTALARNAIEQ</sequence>
<gene>
    <name evidence="1" type="ORF">EV652_1132</name>
</gene>
<dbReference type="AlphaFoldDB" id="A0A4R2H380"/>
<protein>
    <recommendedName>
        <fullName evidence="3">SnoaL-like protein</fullName>
    </recommendedName>
</protein>
<organism evidence="1 2">
    <name type="scientific">Kribbella steppae</name>
    <dbReference type="NCBI Taxonomy" id="2512223"/>
    <lineage>
        <taxon>Bacteria</taxon>
        <taxon>Bacillati</taxon>
        <taxon>Actinomycetota</taxon>
        <taxon>Actinomycetes</taxon>
        <taxon>Propionibacteriales</taxon>
        <taxon>Kribbellaceae</taxon>
        <taxon>Kribbella</taxon>
    </lineage>
</organism>
<keyword evidence="2" id="KW-1185">Reference proteome</keyword>
<dbReference type="Proteomes" id="UP000294508">
    <property type="component" value="Unassembled WGS sequence"/>
</dbReference>
<dbReference type="EMBL" id="SLWN01000013">
    <property type="protein sequence ID" value="TCO19603.1"/>
    <property type="molecule type" value="Genomic_DNA"/>
</dbReference>
<evidence type="ECO:0008006" key="3">
    <source>
        <dbReference type="Google" id="ProtNLM"/>
    </source>
</evidence>
<accession>A0A4R2H380</accession>
<reference evidence="1 2" key="1">
    <citation type="journal article" date="2015" name="Stand. Genomic Sci.">
        <title>Genomic Encyclopedia of Bacterial and Archaeal Type Strains, Phase III: the genomes of soil and plant-associated and newly described type strains.</title>
        <authorList>
            <person name="Whitman W.B."/>
            <person name="Woyke T."/>
            <person name="Klenk H.P."/>
            <person name="Zhou Y."/>
            <person name="Lilburn T.G."/>
            <person name="Beck B.J."/>
            <person name="De Vos P."/>
            <person name="Vandamme P."/>
            <person name="Eisen J.A."/>
            <person name="Garrity G."/>
            <person name="Hugenholtz P."/>
            <person name="Kyrpides N.C."/>
        </authorList>
    </citation>
    <scope>NUCLEOTIDE SEQUENCE [LARGE SCALE GENOMIC DNA]</scope>
    <source>
        <strain evidence="1 2">VKM Ac-2572</strain>
    </source>
</reference>
<evidence type="ECO:0000313" key="1">
    <source>
        <dbReference type="EMBL" id="TCO19603.1"/>
    </source>
</evidence>
<name>A0A4R2H380_9ACTN</name>
<dbReference type="PROSITE" id="PS51318">
    <property type="entry name" value="TAT"/>
    <property type="match status" value="1"/>
</dbReference>
<dbReference type="OrthoDB" id="9124628at2"/>
<comment type="caution">
    <text evidence="1">The sequence shown here is derived from an EMBL/GenBank/DDBJ whole genome shotgun (WGS) entry which is preliminary data.</text>
</comment>
<dbReference type="SUPFAM" id="SSF54427">
    <property type="entry name" value="NTF2-like"/>
    <property type="match status" value="2"/>
</dbReference>
<dbReference type="RefSeq" id="WP_132213090.1">
    <property type="nucleotide sequence ID" value="NZ_SLWN01000013.1"/>
</dbReference>
<proteinExistence type="predicted"/>
<evidence type="ECO:0000313" key="2">
    <source>
        <dbReference type="Proteomes" id="UP000294508"/>
    </source>
</evidence>
<dbReference type="InterPro" id="IPR006311">
    <property type="entry name" value="TAT_signal"/>
</dbReference>
<dbReference type="Gene3D" id="3.10.450.50">
    <property type="match status" value="2"/>
</dbReference>
<dbReference type="InterPro" id="IPR032710">
    <property type="entry name" value="NTF2-like_dom_sf"/>
</dbReference>